<protein>
    <submittedName>
        <fullName evidence="1">Uncharacterized protein</fullName>
    </submittedName>
</protein>
<proteinExistence type="predicted"/>
<sequence>MVSSGCEGLMGDAFLNSMDKLRDQKYQLALINERHHRISLELVDFHHYFGASISRKQNRKDMIKVFSPLMLDLPNMTMYTKGNTLESLQSLLGFQKQDKSNIKISGINLQLVVKFKTNYKLNLISKEGNKLISNDQAIDEEIHFVKFEGQYPEFELNAQNLRKSLEDFNFQDWSIVDFDDFLKGNPHI</sequence>
<dbReference type="EMBL" id="CCKQ01000019">
    <property type="protein sequence ID" value="CDW71076.1"/>
    <property type="molecule type" value="Genomic_DNA"/>
</dbReference>
<dbReference type="OrthoDB" id="326310at2759"/>
<gene>
    <name evidence="1" type="primary">Contig17922.g19053</name>
    <name evidence="1" type="ORF">STYLEM_15</name>
</gene>
<dbReference type="InParanoid" id="A0A077ZRE8"/>
<evidence type="ECO:0000313" key="1">
    <source>
        <dbReference type="EMBL" id="CDW71076.1"/>
    </source>
</evidence>
<name>A0A077ZRE8_STYLE</name>
<evidence type="ECO:0000313" key="2">
    <source>
        <dbReference type="Proteomes" id="UP000039865"/>
    </source>
</evidence>
<dbReference type="AlphaFoldDB" id="A0A077ZRE8"/>
<reference evidence="1 2" key="1">
    <citation type="submission" date="2014-06" db="EMBL/GenBank/DDBJ databases">
        <authorList>
            <person name="Swart Estienne"/>
        </authorList>
    </citation>
    <scope>NUCLEOTIDE SEQUENCE [LARGE SCALE GENOMIC DNA]</scope>
    <source>
        <strain evidence="1 2">130c</strain>
    </source>
</reference>
<organism evidence="1 2">
    <name type="scientific">Stylonychia lemnae</name>
    <name type="common">Ciliate</name>
    <dbReference type="NCBI Taxonomy" id="5949"/>
    <lineage>
        <taxon>Eukaryota</taxon>
        <taxon>Sar</taxon>
        <taxon>Alveolata</taxon>
        <taxon>Ciliophora</taxon>
        <taxon>Intramacronucleata</taxon>
        <taxon>Spirotrichea</taxon>
        <taxon>Stichotrichia</taxon>
        <taxon>Sporadotrichida</taxon>
        <taxon>Oxytrichidae</taxon>
        <taxon>Stylonychinae</taxon>
        <taxon>Stylonychia</taxon>
    </lineage>
</organism>
<accession>A0A077ZRE8</accession>
<dbReference type="Proteomes" id="UP000039865">
    <property type="component" value="Unassembled WGS sequence"/>
</dbReference>
<keyword evidence="2" id="KW-1185">Reference proteome</keyword>